<dbReference type="SUPFAM" id="SSF51735">
    <property type="entry name" value="NAD(P)-binding Rossmann-fold domains"/>
    <property type="match status" value="1"/>
</dbReference>
<name>A0A3A8QBQ6_9BACT</name>
<dbReference type="PANTHER" id="PTHR43355">
    <property type="entry name" value="FLAVIN REDUCTASE (NADPH)"/>
    <property type="match status" value="1"/>
</dbReference>
<dbReference type="GO" id="GO:0016646">
    <property type="term" value="F:oxidoreductase activity, acting on the CH-NH group of donors, NAD or NADP as acceptor"/>
    <property type="evidence" value="ECO:0007669"/>
    <property type="project" value="TreeGrafter"/>
</dbReference>
<dbReference type="InterPro" id="IPR016040">
    <property type="entry name" value="NAD(P)-bd_dom"/>
</dbReference>
<evidence type="ECO:0000313" key="4">
    <source>
        <dbReference type="Proteomes" id="UP000272888"/>
    </source>
</evidence>
<reference evidence="4" key="1">
    <citation type="submission" date="2018-09" db="EMBL/GenBank/DDBJ databases">
        <authorList>
            <person name="Livingstone P.G."/>
            <person name="Whitworth D.E."/>
        </authorList>
    </citation>
    <scope>NUCLEOTIDE SEQUENCE [LARGE SCALE GENOMIC DNA]</scope>
    <source>
        <strain evidence="4">CA051B</strain>
    </source>
</reference>
<feature type="domain" description="NAD(P)-binding" evidence="2">
    <location>
        <begin position="9"/>
        <end position="194"/>
    </location>
</feature>
<protein>
    <recommendedName>
        <fullName evidence="2">NAD(P)-binding domain-containing protein</fullName>
    </recommendedName>
</protein>
<keyword evidence="4" id="KW-1185">Reference proteome</keyword>
<keyword evidence="1" id="KW-0812">Transmembrane</keyword>
<evidence type="ECO:0000256" key="1">
    <source>
        <dbReference type="SAM" id="Phobius"/>
    </source>
</evidence>
<feature type="transmembrane region" description="Helical" evidence="1">
    <location>
        <begin position="106"/>
        <end position="124"/>
    </location>
</feature>
<comment type="caution">
    <text evidence="3">The sequence shown here is derived from an EMBL/GenBank/DDBJ whole genome shotgun (WGS) entry which is preliminary data.</text>
</comment>
<dbReference type="Proteomes" id="UP000272888">
    <property type="component" value="Unassembled WGS sequence"/>
</dbReference>
<keyword evidence="1" id="KW-0472">Membrane</keyword>
<gene>
    <name evidence="3" type="ORF">D7V93_04840</name>
</gene>
<proteinExistence type="predicted"/>
<dbReference type="RefSeq" id="WP_120642230.1">
    <property type="nucleotide sequence ID" value="NZ_RAWB01000030.1"/>
</dbReference>
<dbReference type="InterPro" id="IPR036291">
    <property type="entry name" value="NAD(P)-bd_dom_sf"/>
</dbReference>
<organism evidence="3 4">
    <name type="scientific">Corallococcus llansteffanensis</name>
    <dbReference type="NCBI Taxonomy" id="2316731"/>
    <lineage>
        <taxon>Bacteria</taxon>
        <taxon>Pseudomonadati</taxon>
        <taxon>Myxococcota</taxon>
        <taxon>Myxococcia</taxon>
        <taxon>Myxococcales</taxon>
        <taxon>Cystobacterineae</taxon>
        <taxon>Myxococcaceae</taxon>
        <taxon>Corallococcus</taxon>
    </lineage>
</organism>
<keyword evidence="1" id="KW-1133">Transmembrane helix</keyword>
<accession>A0A3A8QBQ6</accession>
<dbReference type="AlphaFoldDB" id="A0A3A8QBQ6"/>
<dbReference type="EMBL" id="RAWB01000030">
    <property type="protein sequence ID" value="RKH66159.1"/>
    <property type="molecule type" value="Genomic_DNA"/>
</dbReference>
<dbReference type="Gene3D" id="3.40.50.720">
    <property type="entry name" value="NAD(P)-binding Rossmann-like Domain"/>
    <property type="match status" value="1"/>
</dbReference>
<dbReference type="Pfam" id="PF13460">
    <property type="entry name" value="NAD_binding_10"/>
    <property type="match status" value="1"/>
</dbReference>
<sequence>MTLRLLVLGATGNTGTQVLDLALARGHHVTAFVRSPQKITRRHPALAIVQGDPLSVDPLAQALPGHDAVLSAIGPSGREAFRPSTLLTECAASTVAAMERASVHRLIMVSAALLFPGGGLRFAFFRRLIRHHLRDLVAAETVIRATPFDWTLARPPQLISSPEEAYRTERERLPTGAGSMSFRAVAAFLLDCAEQGTHAREVVGLARREQAA</sequence>
<dbReference type="PANTHER" id="PTHR43355:SF2">
    <property type="entry name" value="FLAVIN REDUCTASE (NADPH)"/>
    <property type="match status" value="1"/>
</dbReference>
<evidence type="ECO:0000259" key="2">
    <source>
        <dbReference type="Pfam" id="PF13460"/>
    </source>
</evidence>
<evidence type="ECO:0000313" key="3">
    <source>
        <dbReference type="EMBL" id="RKH66159.1"/>
    </source>
</evidence>
<dbReference type="InterPro" id="IPR051606">
    <property type="entry name" value="Polyketide_Oxido-like"/>
</dbReference>